<dbReference type="AlphaFoldDB" id="A0A5B8MR84"/>
<feature type="region of interest" description="Disordered" evidence="2">
    <location>
        <begin position="69"/>
        <end position="105"/>
    </location>
</feature>
<protein>
    <recommendedName>
        <fullName evidence="3">Cyclin-dependent kinase inhibitor domain-containing protein</fullName>
    </recommendedName>
</protein>
<organism evidence="4 5">
    <name type="scientific">Chloropicon primus</name>
    <dbReference type="NCBI Taxonomy" id="1764295"/>
    <lineage>
        <taxon>Eukaryota</taxon>
        <taxon>Viridiplantae</taxon>
        <taxon>Chlorophyta</taxon>
        <taxon>Chloropicophyceae</taxon>
        <taxon>Chloropicales</taxon>
        <taxon>Chloropicaceae</taxon>
        <taxon>Chloropicon</taxon>
    </lineage>
</organism>
<dbReference type="InterPro" id="IPR003175">
    <property type="entry name" value="CDI_dom"/>
</dbReference>
<feature type="region of interest" description="Disordered" evidence="2">
    <location>
        <begin position="1"/>
        <end position="24"/>
    </location>
</feature>
<sequence length="168" mass="19065">MVQRGQAVTESQGASGSKATRALFDRPEGDDVKVFLDKVERKAEKARGDFEKRWNFSLVDDKPIEGHIQWQAVKQTRSSGNRRRKKERPSSSKGAKENSTIGKHFKLRKLPRKKNLMDKIENAVSAMNTSKRKRSQATSSARNCGGYILRPLPQKNYSQQFTVTLKSI</sequence>
<accession>A0A5B8MR84</accession>
<dbReference type="GO" id="GO:0051726">
    <property type="term" value="P:regulation of cell cycle"/>
    <property type="evidence" value="ECO:0007669"/>
    <property type="project" value="InterPro"/>
</dbReference>
<dbReference type="OrthoDB" id="9940972at2759"/>
<dbReference type="Pfam" id="PF02234">
    <property type="entry name" value="CDI"/>
    <property type="match status" value="1"/>
</dbReference>
<reference evidence="4 5" key="1">
    <citation type="submission" date="2018-07" db="EMBL/GenBank/DDBJ databases">
        <title>The complete nuclear genome of the prasinophyte Chloropicon primus (CCMP1205).</title>
        <authorList>
            <person name="Pombert J.-F."/>
            <person name="Otis C."/>
            <person name="Turmel M."/>
            <person name="Lemieux C."/>
        </authorList>
    </citation>
    <scope>NUCLEOTIDE SEQUENCE [LARGE SCALE GENOMIC DNA]</scope>
    <source>
        <strain evidence="4 5">CCMP1205</strain>
    </source>
</reference>
<dbReference type="GO" id="GO:0005634">
    <property type="term" value="C:nucleus"/>
    <property type="evidence" value="ECO:0007669"/>
    <property type="project" value="InterPro"/>
</dbReference>
<evidence type="ECO:0000256" key="1">
    <source>
        <dbReference type="ARBA" id="ARBA00023013"/>
    </source>
</evidence>
<gene>
    <name evidence="4" type="ORF">A3770_09p55970</name>
</gene>
<dbReference type="InterPro" id="IPR044898">
    <property type="entry name" value="CDI_dom_sf"/>
</dbReference>
<keyword evidence="5" id="KW-1185">Reference proteome</keyword>
<evidence type="ECO:0000256" key="2">
    <source>
        <dbReference type="SAM" id="MobiDB-lite"/>
    </source>
</evidence>
<feature type="compositionally biased region" description="Polar residues" evidence="2">
    <location>
        <begin position="1"/>
        <end position="18"/>
    </location>
</feature>
<feature type="domain" description="Cyclin-dependent kinase inhibitor" evidence="3">
    <location>
        <begin position="23"/>
        <end position="73"/>
    </location>
</feature>
<proteinExistence type="predicted"/>
<keyword evidence="1" id="KW-0649">Protein kinase inhibitor</keyword>
<dbReference type="Gene3D" id="4.10.365.10">
    <property type="entry name" value="p27"/>
    <property type="match status" value="1"/>
</dbReference>
<dbReference type="Proteomes" id="UP000316726">
    <property type="component" value="Chromosome 9"/>
</dbReference>
<name>A0A5B8MR84_9CHLO</name>
<dbReference type="GO" id="GO:0004861">
    <property type="term" value="F:cyclin-dependent protein serine/threonine kinase inhibitor activity"/>
    <property type="evidence" value="ECO:0007669"/>
    <property type="project" value="InterPro"/>
</dbReference>
<evidence type="ECO:0000313" key="5">
    <source>
        <dbReference type="Proteomes" id="UP000316726"/>
    </source>
</evidence>
<dbReference type="EMBL" id="CP031042">
    <property type="protein sequence ID" value="QDZ23079.1"/>
    <property type="molecule type" value="Genomic_DNA"/>
</dbReference>
<evidence type="ECO:0000313" key="4">
    <source>
        <dbReference type="EMBL" id="QDZ23079.1"/>
    </source>
</evidence>
<evidence type="ECO:0000259" key="3">
    <source>
        <dbReference type="Pfam" id="PF02234"/>
    </source>
</evidence>